<evidence type="ECO:0000256" key="10">
    <source>
        <dbReference type="SAM" id="Phobius"/>
    </source>
</evidence>
<feature type="transmembrane region" description="Helical" evidence="10">
    <location>
        <begin position="12"/>
        <end position="31"/>
    </location>
</feature>
<accession>A0A4U1BMW7</accession>
<evidence type="ECO:0000256" key="3">
    <source>
        <dbReference type="ARBA" id="ARBA00012438"/>
    </source>
</evidence>
<dbReference type="GO" id="GO:0005524">
    <property type="term" value="F:ATP binding"/>
    <property type="evidence" value="ECO:0007669"/>
    <property type="project" value="UniProtKB-KW"/>
</dbReference>
<proteinExistence type="predicted"/>
<comment type="subcellular location">
    <subcellularLocation>
        <location evidence="2">Cell membrane</location>
        <topology evidence="2">Multi-pass membrane protein</topology>
    </subcellularLocation>
</comment>
<evidence type="ECO:0000256" key="1">
    <source>
        <dbReference type="ARBA" id="ARBA00000085"/>
    </source>
</evidence>
<organism evidence="13 14">
    <name type="scientific">Ferrimonas aestuarii</name>
    <dbReference type="NCBI Taxonomy" id="2569539"/>
    <lineage>
        <taxon>Bacteria</taxon>
        <taxon>Pseudomonadati</taxon>
        <taxon>Pseudomonadota</taxon>
        <taxon>Gammaproteobacteria</taxon>
        <taxon>Alteromonadales</taxon>
        <taxon>Ferrimonadaceae</taxon>
        <taxon>Ferrimonas</taxon>
    </lineage>
</organism>
<keyword evidence="8" id="KW-0418">Kinase</keyword>
<evidence type="ECO:0000259" key="11">
    <source>
        <dbReference type="PROSITE" id="PS50109"/>
    </source>
</evidence>
<keyword evidence="14" id="KW-1185">Reference proteome</keyword>
<comment type="catalytic activity">
    <reaction evidence="1">
        <text>ATP + protein L-histidine = ADP + protein N-phospho-L-histidine.</text>
        <dbReference type="EC" id="2.7.13.3"/>
    </reaction>
</comment>
<dbReference type="AlphaFoldDB" id="A0A4U1BMW7"/>
<dbReference type="Pfam" id="PF00512">
    <property type="entry name" value="HisKA"/>
    <property type="match status" value="1"/>
</dbReference>
<dbReference type="InterPro" id="IPR003594">
    <property type="entry name" value="HATPase_dom"/>
</dbReference>
<evidence type="ECO:0000256" key="8">
    <source>
        <dbReference type="ARBA" id="ARBA00022777"/>
    </source>
</evidence>
<feature type="domain" description="HAMP" evidence="12">
    <location>
        <begin position="178"/>
        <end position="230"/>
    </location>
</feature>
<protein>
    <recommendedName>
        <fullName evidence="3">histidine kinase</fullName>
        <ecNumber evidence="3">2.7.13.3</ecNumber>
    </recommendedName>
</protein>
<dbReference type="Pfam" id="PF02518">
    <property type="entry name" value="HATPase_c"/>
    <property type="match status" value="1"/>
</dbReference>
<keyword evidence="6" id="KW-0808">Transferase</keyword>
<dbReference type="InterPro" id="IPR005467">
    <property type="entry name" value="His_kinase_dom"/>
</dbReference>
<dbReference type="PROSITE" id="PS50885">
    <property type="entry name" value="HAMP"/>
    <property type="match status" value="1"/>
</dbReference>
<evidence type="ECO:0000313" key="14">
    <source>
        <dbReference type="Proteomes" id="UP000305675"/>
    </source>
</evidence>
<keyword evidence="7" id="KW-0547">Nucleotide-binding</keyword>
<dbReference type="SMART" id="SM00387">
    <property type="entry name" value="HATPase_c"/>
    <property type="match status" value="1"/>
</dbReference>
<comment type="caution">
    <text evidence="13">The sequence shown here is derived from an EMBL/GenBank/DDBJ whole genome shotgun (WGS) entry which is preliminary data.</text>
</comment>
<dbReference type="GO" id="GO:0000155">
    <property type="term" value="F:phosphorelay sensor kinase activity"/>
    <property type="evidence" value="ECO:0007669"/>
    <property type="project" value="InterPro"/>
</dbReference>
<keyword evidence="10" id="KW-0812">Transmembrane</keyword>
<evidence type="ECO:0000256" key="9">
    <source>
        <dbReference type="ARBA" id="ARBA00022840"/>
    </source>
</evidence>
<dbReference type="PROSITE" id="PS50109">
    <property type="entry name" value="HIS_KIN"/>
    <property type="match status" value="1"/>
</dbReference>
<dbReference type="SUPFAM" id="SSF55874">
    <property type="entry name" value="ATPase domain of HSP90 chaperone/DNA topoisomerase II/histidine kinase"/>
    <property type="match status" value="1"/>
</dbReference>
<dbReference type="Gene3D" id="3.30.565.10">
    <property type="entry name" value="Histidine kinase-like ATPase, C-terminal domain"/>
    <property type="match status" value="1"/>
</dbReference>
<dbReference type="SMART" id="SM00388">
    <property type="entry name" value="HisKA"/>
    <property type="match status" value="1"/>
</dbReference>
<dbReference type="GO" id="GO:0005886">
    <property type="term" value="C:plasma membrane"/>
    <property type="evidence" value="ECO:0007669"/>
    <property type="project" value="UniProtKB-SubCell"/>
</dbReference>
<dbReference type="InterPro" id="IPR036097">
    <property type="entry name" value="HisK_dim/P_sf"/>
</dbReference>
<sequence length="458" mass="51675">MRIPKFTLFTRLYLSILFVVCLTVLLTLYVVESLYRDGDFSLFVYEANYLHQQVSQAVHEGSQKDLDMLAYPLTLDFSFKVLSGDERYFPCQNCNYIKAIKGVDYYELEEGELMAVFISPSSDASLAIYQKLDEERTPEEHKFMSKFESQFELGVGVYPFLVVMAMVLIGITIMLVVRNLQDQIRSLIGYQRRFGDGELQVRADENMQKPLDELAHSFNLMATDVENLVRERDIFAQAIPHEVRTPLSRIQLATGLIQQRTEQPELKQLTADIDRYVDDVNELVNQVVEFSKLNASVDGGDETPPLSITLTPWLQTRLREMAMPEQRHIELQQSQKLMLSCSSVYLRLVFDNLIKNAVNHAASKVSVDTRCLGKRCVLVVEDDGSGIPEADRDTVFLPYARLDQSRNRRTGGLGLGLAIAKAAAARMDASIEVQESSLGGAKFVVSWPATRFALALSG</sequence>
<dbReference type="SUPFAM" id="SSF47384">
    <property type="entry name" value="Homodimeric domain of signal transducing histidine kinase"/>
    <property type="match status" value="1"/>
</dbReference>
<feature type="transmembrane region" description="Helical" evidence="10">
    <location>
        <begin position="157"/>
        <end position="177"/>
    </location>
</feature>
<keyword evidence="4" id="KW-1003">Cell membrane</keyword>
<dbReference type="Gene3D" id="1.10.287.130">
    <property type="match status" value="1"/>
</dbReference>
<dbReference type="PRINTS" id="PR00344">
    <property type="entry name" value="BCTRLSENSOR"/>
</dbReference>
<dbReference type="PANTHER" id="PTHR44936">
    <property type="entry name" value="SENSOR PROTEIN CREC"/>
    <property type="match status" value="1"/>
</dbReference>
<dbReference type="InterPro" id="IPR003661">
    <property type="entry name" value="HisK_dim/P_dom"/>
</dbReference>
<keyword evidence="9" id="KW-0067">ATP-binding</keyword>
<evidence type="ECO:0000256" key="4">
    <source>
        <dbReference type="ARBA" id="ARBA00022475"/>
    </source>
</evidence>
<dbReference type="CDD" id="cd00082">
    <property type="entry name" value="HisKA"/>
    <property type="match status" value="1"/>
</dbReference>
<keyword evidence="10" id="KW-0472">Membrane</keyword>
<dbReference type="PANTHER" id="PTHR44936:SF10">
    <property type="entry name" value="SENSOR PROTEIN RSTB"/>
    <property type="match status" value="1"/>
</dbReference>
<name>A0A4U1BMW7_9GAMM</name>
<dbReference type="Gene3D" id="6.10.340.10">
    <property type="match status" value="1"/>
</dbReference>
<gene>
    <name evidence="13" type="ORF">FCL42_10680</name>
</gene>
<evidence type="ECO:0000256" key="2">
    <source>
        <dbReference type="ARBA" id="ARBA00004651"/>
    </source>
</evidence>
<dbReference type="Proteomes" id="UP000305675">
    <property type="component" value="Unassembled WGS sequence"/>
</dbReference>
<dbReference type="InterPro" id="IPR036890">
    <property type="entry name" value="HATPase_C_sf"/>
</dbReference>
<reference evidence="13 14" key="1">
    <citation type="submission" date="2019-04" db="EMBL/GenBank/DDBJ databases">
        <authorList>
            <person name="Hwang J.C."/>
        </authorList>
    </citation>
    <scope>NUCLEOTIDE SEQUENCE [LARGE SCALE GENOMIC DNA]</scope>
    <source>
        <strain evidence="13 14">IMCC35002</strain>
    </source>
</reference>
<evidence type="ECO:0000256" key="5">
    <source>
        <dbReference type="ARBA" id="ARBA00022553"/>
    </source>
</evidence>
<dbReference type="InterPro" id="IPR003660">
    <property type="entry name" value="HAMP_dom"/>
</dbReference>
<keyword evidence="5" id="KW-0597">Phosphoprotein</keyword>
<dbReference type="SMART" id="SM00304">
    <property type="entry name" value="HAMP"/>
    <property type="match status" value="1"/>
</dbReference>
<dbReference type="EC" id="2.7.13.3" evidence="3"/>
<evidence type="ECO:0000256" key="7">
    <source>
        <dbReference type="ARBA" id="ARBA00022741"/>
    </source>
</evidence>
<evidence type="ECO:0000259" key="12">
    <source>
        <dbReference type="PROSITE" id="PS50885"/>
    </source>
</evidence>
<dbReference type="InterPro" id="IPR050980">
    <property type="entry name" value="2C_sensor_his_kinase"/>
</dbReference>
<dbReference type="InterPro" id="IPR004358">
    <property type="entry name" value="Sig_transdc_His_kin-like_C"/>
</dbReference>
<feature type="domain" description="Histidine kinase" evidence="11">
    <location>
        <begin position="238"/>
        <end position="451"/>
    </location>
</feature>
<keyword evidence="10" id="KW-1133">Transmembrane helix</keyword>
<dbReference type="RefSeq" id="WP_136863405.1">
    <property type="nucleotide sequence ID" value="NZ_SWCJ01000006.1"/>
</dbReference>
<dbReference type="OrthoDB" id="9804645at2"/>
<dbReference type="EMBL" id="SWCJ01000006">
    <property type="protein sequence ID" value="TKB55019.1"/>
    <property type="molecule type" value="Genomic_DNA"/>
</dbReference>
<evidence type="ECO:0000256" key="6">
    <source>
        <dbReference type="ARBA" id="ARBA00022679"/>
    </source>
</evidence>
<evidence type="ECO:0000313" key="13">
    <source>
        <dbReference type="EMBL" id="TKB55019.1"/>
    </source>
</evidence>